<gene>
    <name evidence="1" type="ORF">CCMP2556_LOCUS23987</name>
</gene>
<comment type="caution">
    <text evidence="1">The sequence shown here is derived from an EMBL/GenBank/DDBJ whole genome shotgun (WGS) entry which is preliminary data.</text>
</comment>
<reference evidence="1 2" key="1">
    <citation type="submission" date="2024-02" db="EMBL/GenBank/DDBJ databases">
        <authorList>
            <person name="Chen Y."/>
            <person name="Shah S."/>
            <person name="Dougan E. K."/>
            <person name="Thang M."/>
            <person name="Chan C."/>
        </authorList>
    </citation>
    <scope>NUCLEOTIDE SEQUENCE [LARGE SCALE GENOMIC DNA]</scope>
</reference>
<proteinExistence type="predicted"/>
<accession>A0ABP0M5S9</accession>
<organism evidence="1 2">
    <name type="scientific">Durusdinium trenchii</name>
    <dbReference type="NCBI Taxonomy" id="1381693"/>
    <lineage>
        <taxon>Eukaryota</taxon>
        <taxon>Sar</taxon>
        <taxon>Alveolata</taxon>
        <taxon>Dinophyceae</taxon>
        <taxon>Suessiales</taxon>
        <taxon>Symbiodiniaceae</taxon>
        <taxon>Durusdinium</taxon>
    </lineage>
</organism>
<keyword evidence="2" id="KW-1185">Reference proteome</keyword>
<evidence type="ECO:0000313" key="1">
    <source>
        <dbReference type="EMBL" id="CAK9046082.1"/>
    </source>
</evidence>
<name>A0ABP0M5S9_9DINO</name>
<protein>
    <submittedName>
        <fullName evidence="1">Uncharacterized protein</fullName>
    </submittedName>
</protein>
<dbReference type="EMBL" id="CAXAMN010015557">
    <property type="protein sequence ID" value="CAK9046082.1"/>
    <property type="molecule type" value="Genomic_DNA"/>
</dbReference>
<dbReference type="Proteomes" id="UP001642484">
    <property type="component" value="Unassembled WGS sequence"/>
</dbReference>
<sequence length="199" mass="23329">MHIVNLGVDLWVCASVIRKVMEYEVELFGSLALEESDRLMIAYGRFREWTRANRIVHSMPKFRPWRLRSRNHPWPELQSKAYNARCVLAWLCHEVVLLANGGQYVHDRWMPLLASCTFHLAEWHRKTELLGRYLSPEDAMDLQRECDGCLTHYLVLSHMAVNAGELLFPIRPKLHAFQEIAQSQKEDGNYADKRQAFYS</sequence>
<evidence type="ECO:0000313" key="2">
    <source>
        <dbReference type="Proteomes" id="UP001642484"/>
    </source>
</evidence>